<evidence type="ECO:0000313" key="5">
    <source>
        <dbReference type="EMBL" id="CAK9148145.1"/>
    </source>
</evidence>
<evidence type="ECO:0000256" key="3">
    <source>
        <dbReference type="SAM" id="SignalP"/>
    </source>
</evidence>
<comment type="similarity">
    <text evidence="1">Belongs to the peptidase C1 family.</text>
</comment>
<dbReference type="SMART" id="SM00645">
    <property type="entry name" value="Pept_C1"/>
    <property type="match status" value="1"/>
</dbReference>
<dbReference type="Gene3D" id="3.90.70.10">
    <property type="entry name" value="Cysteine proteinases"/>
    <property type="match status" value="2"/>
</dbReference>
<dbReference type="CDD" id="cd02248">
    <property type="entry name" value="Peptidase_C1A"/>
    <property type="match status" value="1"/>
</dbReference>
<dbReference type="EMBL" id="CAUOFW020001725">
    <property type="protein sequence ID" value="CAK9148145.1"/>
    <property type="molecule type" value="Genomic_DNA"/>
</dbReference>
<keyword evidence="3" id="KW-0732">Signal</keyword>
<reference evidence="5 6" key="1">
    <citation type="submission" date="2024-02" db="EMBL/GenBank/DDBJ databases">
        <authorList>
            <person name="Vignale AGUSTIN F."/>
            <person name="Sosa J E."/>
            <person name="Modenutti C."/>
        </authorList>
    </citation>
    <scope>NUCLEOTIDE SEQUENCE [LARGE SCALE GENOMIC DNA]</scope>
</reference>
<dbReference type="InterPro" id="IPR038765">
    <property type="entry name" value="Papain-like_cys_pep_sf"/>
</dbReference>
<dbReference type="SUPFAM" id="SSF54001">
    <property type="entry name" value="Cysteine proteinases"/>
    <property type="match status" value="1"/>
</dbReference>
<organism evidence="5 6">
    <name type="scientific">Ilex paraguariensis</name>
    <name type="common">yerba mate</name>
    <dbReference type="NCBI Taxonomy" id="185542"/>
    <lineage>
        <taxon>Eukaryota</taxon>
        <taxon>Viridiplantae</taxon>
        <taxon>Streptophyta</taxon>
        <taxon>Embryophyta</taxon>
        <taxon>Tracheophyta</taxon>
        <taxon>Spermatophyta</taxon>
        <taxon>Magnoliopsida</taxon>
        <taxon>eudicotyledons</taxon>
        <taxon>Gunneridae</taxon>
        <taxon>Pentapetalae</taxon>
        <taxon>asterids</taxon>
        <taxon>campanulids</taxon>
        <taxon>Aquifoliales</taxon>
        <taxon>Aquifoliaceae</taxon>
        <taxon>Ilex</taxon>
    </lineage>
</organism>
<dbReference type="AlphaFoldDB" id="A0ABC8RT31"/>
<feature type="signal peptide" evidence="3">
    <location>
        <begin position="1"/>
        <end position="22"/>
    </location>
</feature>
<evidence type="ECO:0000259" key="4">
    <source>
        <dbReference type="SMART" id="SM00645"/>
    </source>
</evidence>
<keyword evidence="6" id="KW-1185">Reference proteome</keyword>
<dbReference type="Proteomes" id="UP001642360">
    <property type="component" value="Unassembled WGS sequence"/>
</dbReference>
<gene>
    <name evidence="5" type="ORF">ILEXP_LOCUS16072</name>
</gene>
<dbReference type="InterPro" id="IPR000668">
    <property type="entry name" value="Peptidase_C1A_C"/>
</dbReference>
<evidence type="ECO:0000256" key="2">
    <source>
        <dbReference type="ARBA" id="ARBA00023157"/>
    </source>
</evidence>
<accession>A0ABC8RT31</accession>
<dbReference type="InterPro" id="IPR039417">
    <property type="entry name" value="Peptidase_C1A_papain-like"/>
</dbReference>
<dbReference type="Pfam" id="PF00112">
    <property type="entry name" value="Peptidase_C1"/>
    <property type="match status" value="2"/>
</dbReference>
<comment type="caution">
    <text evidence="5">The sequence shown here is derived from an EMBL/GenBank/DDBJ whole genome shotgun (WGS) entry which is preliminary data.</text>
</comment>
<keyword evidence="2" id="KW-1015">Disulfide bond</keyword>
<feature type="chain" id="PRO_5044772768" description="Peptidase C1A papain C-terminal domain-containing protein" evidence="3">
    <location>
        <begin position="23"/>
        <end position="214"/>
    </location>
</feature>
<protein>
    <recommendedName>
        <fullName evidence="4">Peptidase C1A papain C-terminal domain-containing protein</fullName>
    </recommendedName>
</protein>
<dbReference type="PRINTS" id="PR00705">
    <property type="entry name" value="PAPAIN"/>
</dbReference>
<name>A0ABC8RT31_9AQUA</name>
<sequence length="214" mass="23558">MASIHQCSYLCLALLILFGVWASQASSRLLNDEQSMSDRHEQWMAHYGRVYIDIEEKDRRFSPINKRCCWSFSAVAAMEGITQLTTGKLVSLSEQELVDCDVRSDDQGCQGGLLDTAFQFIKQNKGLTTKSNYPYTGRTCNTKKAATPAAKIIGYEDVPSNSEKALLQAIASSIGTCDTQLDHGVTAVGYGTTTDGTKYWLVKNSWGTGWSENG</sequence>
<dbReference type="InterPro" id="IPR025660">
    <property type="entry name" value="Pept_his_AS"/>
</dbReference>
<dbReference type="InterPro" id="IPR013128">
    <property type="entry name" value="Peptidase_C1A"/>
</dbReference>
<proteinExistence type="inferred from homology"/>
<evidence type="ECO:0000313" key="6">
    <source>
        <dbReference type="Proteomes" id="UP001642360"/>
    </source>
</evidence>
<evidence type="ECO:0000256" key="1">
    <source>
        <dbReference type="ARBA" id="ARBA00008455"/>
    </source>
</evidence>
<feature type="domain" description="Peptidase C1A papain C-terminal" evidence="4">
    <location>
        <begin position="48"/>
        <end position="214"/>
    </location>
</feature>
<dbReference type="PROSITE" id="PS00639">
    <property type="entry name" value="THIOL_PROTEASE_HIS"/>
    <property type="match status" value="1"/>
</dbReference>
<dbReference type="PANTHER" id="PTHR12411">
    <property type="entry name" value="CYSTEINE PROTEASE FAMILY C1-RELATED"/>
    <property type="match status" value="1"/>
</dbReference>